<proteinExistence type="inferred from homology"/>
<organism evidence="3 4">
    <name type="scientific">Fraxinus pennsylvanica</name>
    <dbReference type="NCBI Taxonomy" id="56036"/>
    <lineage>
        <taxon>Eukaryota</taxon>
        <taxon>Viridiplantae</taxon>
        <taxon>Streptophyta</taxon>
        <taxon>Embryophyta</taxon>
        <taxon>Tracheophyta</taxon>
        <taxon>Spermatophyta</taxon>
        <taxon>Magnoliopsida</taxon>
        <taxon>eudicotyledons</taxon>
        <taxon>Gunneridae</taxon>
        <taxon>Pentapetalae</taxon>
        <taxon>asterids</taxon>
        <taxon>lamiids</taxon>
        <taxon>Lamiales</taxon>
        <taxon>Oleaceae</taxon>
        <taxon>Oleeae</taxon>
        <taxon>Fraxinus</taxon>
    </lineage>
</organism>
<dbReference type="Gene3D" id="2.60.40.2310">
    <property type="match status" value="1"/>
</dbReference>
<dbReference type="Proteomes" id="UP000834106">
    <property type="component" value="Chromosome 22"/>
</dbReference>
<dbReference type="EMBL" id="OU503057">
    <property type="protein sequence ID" value="CAI9786455.1"/>
    <property type="molecule type" value="Genomic_DNA"/>
</dbReference>
<keyword evidence="4" id="KW-1185">Reference proteome</keyword>
<dbReference type="PANTHER" id="PTHR10795">
    <property type="entry name" value="PROPROTEIN CONVERTASE SUBTILISIN/KEXIN"/>
    <property type="match status" value="1"/>
</dbReference>
<keyword evidence="2" id="KW-0732">Signal</keyword>
<name>A0AAD2AE77_9LAMI</name>
<evidence type="ECO:0000256" key="2">
    <source>
        <dbReference type="ARBA" id="ARBA00022729"/>
    </source>
</evidence>
<dbReference type="InterPro" id="IPR045051">
    <property type="entry name" value="SBT"/>
</dbReference>
<reference evidence="3" key="1">
    <citation type="submission" date="2023-05" db="EMBL/GenBank/DDBJ databases">
        <authorList>
            <person name="Huff M."/>
        </authorList>
    </citation>
    <scope>NUCLEOTIDE SEQUENCE</scope>
</reference>
<protein>
    <submittedName>
        <fullName evidence="3">Uncharacterized protein</fullName>
    </submittedName>
</protein>
<sequence>MNPGLVYDLSVNDYLDFLCAISYNQTLICSFTGSKKPYNCPEKYSLLNFNYPSMTVPNLSGSVTVHRKLKNVGTSRHERSPIVNRKDFLFPWNPILKSDRIGEERASS</sequence>
<accession>A0AAD2AE77</accession>
<dbReference type="AlphaFoldDB" id="A0AAD2AE77"/>
<evidence type="ECO:0000256" key="1">
    <source>
        <dbReference type="ARBA" id="ARBA00011073"/>
    </source>
</evidence>
<comment type="similarity">
    <text evidence="1">Belongs to the peptidase S8 family.</text>
</comment>
<gene>
    <name evidence="3" type="ORF">FPE_LOCUS33885</name>
</gene>
<evidence type="ECO:0000313" key="3">
    <source>
        <dbReference type="EMBL" id="CAI9786455.1"/>
    </source>
</evidence>
<evidence type="ECO:0000313" key="4">
    <source>
        <dbReference type="Proteomes" id="UP000834106"/>
    </source>
</evidence>